<dbReference type="InterPro" id="IPR008405">
    <property type="entry name" value="ApoL"/>
</dbReference>
<protein>
    <recommendedName>
        <fullName evidence="6">Apolipoprotein L3</fullName>
    </recommendedName>
</protein>
<evidence type="ECO:0000256" key="3">
    <source>
        <dbReference type="SAM" id="SignalP"/>
    </source>
</evidence>
<sequence>MAPGPPLAVALLWGSMAAGVARGKWPALLHSDQSPGARQQPVPHRPELGLLPGGRAGPPGGGAGPEDHGRHHRLPGLLQGLPGQEVFWLPAPCLSYKIPPPGEKICCQVETNLALSGPRGCVWLLQSRTAGDQILTVRGAALCSPSAQGRLLDIEDFLKAVIKCLQTVIKSEEMKRLLTQVLDRILAEIRLPREEADALCEYLEELETDLSMKNKEKLDRKRFLTRFPHIKLELEERIGKLHALADKADKVHRDCTISKVVATSADAVSSVLTIVGLSLAPVTAGVSLALSTTGLGLRIAALVTSVSTDIVDKISLSLRETEASCLLSTDIKKWQVVVQVLVKNTPKIVDNARVLAKAIERVETNIRAMERVKVNPCLEAHSNLLWTDEGIEALSSTQRKAAFRGSALAMTKNARIMGIATAGVGLLVDVGFLVKESIHLHKGAKTQLAEALRQRAQKLEGKLEELTCIYDSLQEGPTPPPPEQCTDQTHVQGQD</sequence>
<feature type="region of interest" description="Disordered" evidence="2">
    <location>
        <begin position="29"/>
        <end position="75"/>
    </location>
</feature>
<evidence type="ECO:0008006" key="6">
    <source>
        <dbReference type="Google" id="ProtNLM"/>
    </source>
</evidence>
<evidence type="ECO:0000313" key="5">
    <source>
        <dbReference type="Proteomes" id="UP000694723"/>
    </source>
</evidence>
<dbReference type="PANTHER" id="PTHR14096">
    <property type="entry name" value="APOLIPOPROTEIN L"/>
    <property type="match status" value="1"/>
</dbReference>
<dbReference type="Proteomes" id="UP000694723">
    <property type="component" value="Unplaced"/>
</dbReference>
<feature type="signal peptide" evidence="3">
    <location>
        <begin position="1"/>
        <end position="23"/>
    </location>
</feature>
<dbReference type="GO" id="GO:0008289">
    <property type="term" value="F:lipid binding"/>
    <property type="evidence" value="ECO:0007669"/>
    <property type="project" value="InterPro"/>
</dbReference>
<dbReference type="GO" id="GO:0005576">
    <property type="term" value="C:extracellular region"/>
    <property type="evidence" value="ECO:0007669"/>
    <property type="project" value="InterPro"/>
</dbReference>
<evidence type="ECO:0000256" key="1">
    <source>
        <dbReference type="ARBA" id="ARBA00010090"/>
    </source>
</evidence>
<feature type="compositionally biased region" description="Gly residues" evidence="2">
    <location>
        <begin position="51"/>
        <end position="64"/>
    </location>
</feature>
<keyword evidence="3" id="KW-0732">Signal</keyword>
<feature type="region of interest" description="Disordered" evidence="2">
    <location>
        <begin position="472"/>
        <end position="495"/>
    </location>
</feature>
<dbReference type="Pfam" id="PF05461">
    <property type="entry name" value="ApoL"/>
    <property type="match status" value="1"/>
</dbReference>
<feature type="chain" id="PRO_5034490554" description="Apolipoprotein L3" evidence="3">
    <location>
        <begin position="24"/>
        <end position="495"/>
    </location>
</feature>
<dbReference type="AlphaFoldDB" id="A0A8D1V7L3"/>
<evidence type="ECO:0000313" key="4">
    <source>
        <dbReference type="Ensembl" id="ENSSSCP00060020620.1"/>
    </source>
</evidence>
<feature type="compositionally biased region" description="Polar residues" evidence="2">
    <location>
        <begin position="485"/>
        <end position="495"/>
    </location>
</feature>
<dbReference type="PANTHER" id="PTHR14096:SF27">
    <property type="entry name" value="APOLIPOPROTEIN L2"/>
    <property type="match status" value="1"/>
</dbReference>
<accession>A0A8D1V7L3</accession>
<dbReference type="GO" id="GO:0006869">
    <property type="term" value="P:lipid transport"/>
    <property type="evidence" value="ECO:0007669"/>
    <property type="project" value="InterPro"/>
</dbReference>
<evidence type="ECO:0000256" key="2">
    <source>
        <dbReference type="SAM" id="MobiDB-lite"/>
    </source>
</evidence>
<name>A0A8D1V7L3_PIG</name>
<dbReference type="GO" id="GO:0042157">
    <property type="term" value="P:lipoprotein metabolic process"/>
    <property type="evidence" value="ECO:0007669"/>
    <property type="project" value="InterPro"/>
</dbReference>
<dbReference type="Ensembl" id="ENSSSCT00060048149.1">
    <property type="protein sequence ID" value="ENSSSCP00060020620.1"/>
    <property type="gene ID" value="ENSSSCG00060035521.1"/>
</dbReference>
<reference evidence="4" key="1">
    <citation type="submission" date="2025-08" db="UniProtKB">
        <authorList>
            <consortium name="Ensembl"/>
        </authorList>
    </citation>
    <scope>IDENTIFICATION</scope>
</reference>
<comment type="similarity">
    <text evidence="1">Belongs to the apolipoprotein L family.</text>
</comment>
<proteinExistence type="inferred from homology"/>
<organism evidence="4 5">
    <name type="scientific">Sus scrofa</name>
    <name type="common">Pig</name>
    <dbReference type="NCBI Taxonomy" id="9823"/>
    <lineage>
        <taxon>Eukaryota</taxon>
        <taxon>Metazoa</taxon>
        <taxon>Chordata</taxon>
        <taxon>Craniata</taxon>
        <taxon>Vertebrata</taxon>
        <taxon>Euteleostomi</taxon>
        <taxon>Mammalia</taxon>
        <taxon>Eutheria</taxon>
        <taxon>Laurasiatheria</taxon>
        <taxon>Artiodactyla</taxon>
        <taxon>Suina</taxon>
        <taxon>Suidae</taxon>
        <taxon>Sus</taxon>
    </lineage>
</organism>